<evidence type="ECO:0000313" key="1">
    <source>
        <dbReference type="EMBL" id="MFK7642224.1"/>
    </source>
</evidence>
<dbReference type="Pfam" id="PF13599">
    <property type="entry name" value="Pentapeptide_4"/>
    <property type="match status" value="1"/>
</dbReference>
<organism evidence="1 2">
    <name type="scientific">Neisseria oralis</name>
    <dbReference type="NCBI Taxonomy" id="1107316"/>
    <lineage>
        <taxon>Bacteria</taxon>
        <taxon>Pseudomonadati</taxon>
        <taxon>Pseudomonadota</taxon>
        <taxon>Betaproteobacteria</taxon>
        <taxon>Neisseriales</taxon>
        <taxon>Neisseriaceae</taxon>
        <taxon>Neisseria</taxon>
    </lineage>
</organism>
<proteinExistence type="predicted"/>
<name>A0ABW8Q3U2_9NEIS</name>
<protein>
    <submittedName>
        <fullName evidence="1">Pentapeptide repeat-containing protein</fullName>
    </submittedName>
</protein>
<accession>A0ABW8Q3U2</accession>
<gene>
    <name evidence="1" type="ORF">ACI43T_06895</name>
</gene>
<evidence type="ECO:0000313" key="2">
    <source>
        <dbReference type="Proteomes" id="UP001621964"/>
    </source>
</evidence>
<dbReference type="InterPro" id="IPR001646">
    <property type="entry name" value="5peptide_repeat"/>
</dbReference>
<dbReference type="Proteomes" id="UP001621964">
    <property type="component" value="Unassembled WGS sequence"/>
</dbReference>
<comment type="caution">
    <text evidence="1">The sequence shown here is derived from an EMBL/GenBank/DDBJ whole genome shotgun (WGS) entry which is preliminary data.</text>
</comment>
<dbReference type="EMBL" id="JBJGEB010000005">
    <property type="protein sequence ID" value="MFK7642224.1"/>
    <property type="molecule type" value="Genomic_DNA"/>
</dbReference>
<dbReference type="SUPFAM" id="SSF141571">
    <property type="entry name" value="Pentapeptide repeat-like"/>
    <property type="match status" value="1"/>
</dbReference>
<dbReference type="Gene3D" id="2.160.20.80">
    <property type="entry name" value="E3 ubiquitin-protein ligase SopA"/>
    <property type="match status" value="1"/>
</dbReference>
<dbReference type="RefSeq" id="WP_009173321.1">
    <property type="nucleotide sequence ID" value="NZ_JBJGEB010000005.1"/>
</dbReference>
<sequence>MEFDENLLLMPDMKLLFQLEKNPELVDISLSLENYNFHRLDLTNKSISNLKFYNCSLRGAFLSNSVFTDCIFNFCSLVTAPAENSKFIKCYFINSDLRFIQANYCNFVGSVFANCNLIGADFSNSKFHNSNFEENLFSKIASYNEETQYIEAKFENVIFNGKIVDKFNDI</sequence>
<keyword evidence="2" id="KW-1185">Reference proteome</keyword>
<reference evidence="1 2" key="1">
    <citation type="submission" date="2024-11" db="EMBL/GenBank/DDBJ databases">
        <authorList>
            <person name="Mikucki A.G."/>
            <person name="Kahler C.M."/>
        </authorList>
    </citation>
    <scope>NUCLEOTIDE SEQUENCE [LARGE SCALE GENOMIC DNA]</scope>
    <source>
        <strain evidence="1 2">EXNM717</strain>
    </source>
</reference>